<evidence type="ECO:0000256" key="5">
    <source>
        <dbReference type="ARBA" id="ARBA00022723"/>
    </source>
</evidence>
<dbReference type="Proteomes" id="UP000238392">
    <property type="component" value="Unassembled WGS sequence"/>
</dbReference>
<protein>
    <recommendedName>
        <fullName evidence="2 10">FAD:protein FMN transferase</fullName>
        <ecNumber evidence="1 10">2.7.1.180</ecNumber>
    </recommendedName>
    <alternativeName>
        <fullName evidence="8 10">Flavin transferase</fullName>
    </alternativeName>
</protein>
<keyword evidence="14" id="KW-1185">Reference proteome</keyword>
<reference evidence="13 14" key="1">
    <citation type="submission" date="2018-03" db="EMBL/GenBank/DDBJ databases">
        <title>Genomic Encyclopedia of Archaeal and Bacterial Type Strains, Phase II (KMG-II): from individual species to whole genera.</title>
        <authorList>
            <person name="Goeker M."/>
        </authorList>
    </citation>
    <scope>NUCLEOTIDE SEQUENCE [LARGE SCALE GENOMIC DNA]</scope>
    <source>
        <strain evidence="13 14">DSM 100212</strain>
    </source>
</reference>
<feature type="binding site" evidence="11">
    <location>
        <position position="286"/>
    </location>
    <ligand>
        <name>Mg(2+)</name>
        <dbReference type="ChEBI" id="CHEBI:18420"/>
    </ligand>
</feature>
<feature type="chain" id="PRO_5039925991" description="FAD:protein FMN transferase" evidence="12">
    <location>
        <begin position="27"/>
        <end position="327"/>
    </location>
</feature>
<dbReference type="InterPro" id="IPR024932">
    <property type="entry name" value="ApbE"/>
</dbReference>
<keyword evidence="6 10" id="KW-0274">FAD</keyword>
<dbReference type="Pfam" id="PF02424">
    <property type="entry name" value="ApbE"/>
    <property type="match status" value="1"/>
</dbReference>
<keyword evidence="12" id="KW-0732">Signal</keyword>
<dbReference type="InterPro" id="IPR003374">
    <property type="entry name" value="ApbE-like_sf"/>
</dbReference>
<feature type="binding site" evidence="11">
    <location>
        <position position="168"/>
    </location>
    <ligand>
        <name>Mg(2+)</name>
        <dbReference type="ChEBI" id="CHEBI:18420"/>
    </ligand>
</feature>
<evidence type="ECO:0000256" key="2">
    <source>
        <dbReference type="ARBA" id="ARBA00016337"/>
    </source>
</evidence>
<feature type="binding site" evidence="11">
    <location>
        <position position="282"/>
    </location>
    <ligand>
        <name>Mg(2+)</name>
        <dbReference type="ChEBI" id="CHEBI:18420"/>
    </ligand>
</feature>
<evidence type="ECO:0000256" key="4">
    <source>
        <dbReference type="ARBA" id="ARBA00022679"/>
    </source>
</evidence>
<gene>
    <name evidence="13" type="ORF">CLV74_13225</name>
</gene>
<dbReference type="RefSeq" id="WP_170108128.1">
    <property type="nucleotide sequence ID" value="NZ_PVTQ01000032.1"/>
</dbReference>
<dbReference type="AlphaFoldDB" id="A0A2T0W9H3"/>
<dbReference type="PANTHER" id="PTHR30040">
    <property type="entry name" value="THIAMINE BIOSYNTHESIS LIPOPROTEIN APBE"/>
    <property type="match status" value="1"/>
</dbReference>
<dbReference type="PIRSF" id="PIRSF006268">
    <property type="entry name" value="ApbE"/>
    <property type="match status" value="1"/>
</dbReference>
<dbReference type="GO" id="GO:0046872">
    <property type="term" value="F:metal ion binding"/>
    <property type="evidence" value="ECO:0007669"/>
    <property type="project" value="UniProtKB-UniRule"/>
</dbReference>
<evidence type="ECO:0000256" key="9">
    <source>
        <dbReference type="ARBA" id="ARBA00048540"/>
    </source>
</evidence>
<comment type="caution">
    <text evidence="13">The sequence shown here is derived from an EMBL/GenBank/DDBJ whole genome shotgun (WGS) entry which is preliminary data.</text>
</comment>
<name>A0A2T0W9H3_9RHOB</name>
<organism evidence="13 14">
    <name type="scientific">Donghicola tyrosinivorans</name>
    <dbReference type="NCBI Taxonomy" id="1652492"/>
    <lineage>
        <taxon>Bacteria</taxon>
        <taxon>Pseudomonadati</taxon>
        <taxon>Pseudomonadota</taxon>
        <taxon>Alphaproteobacteria</taxon>
        <taxon>Rhodobacterales</taxon>
        <taxon>Roseobacteraceae</taxon>
        <taxon>Donghicola</taxon>
    </lineage>
</organism>
<proteinExistence type="inferred from homology"/>
<keyword evidence="4 10" id="KW-0808">Transferase</keyword>
<feature type="signal peptide" evidence="12">
    <location>
        <begin position="1"/>
        <end position="26"/>
    </location>
</feature>
<dbReference type="Gene3D" id="3.10.520.10">
    <property type="entry name" value="ApbE-like domains"/>
    <property type="match status" value="1"/>
</dbReference>
<sequence>MTKGITRRHALGLIAGASILPHVAQAAGMEAISGQAFGTSWQLVALPEADFGLSSKRSSEAVGTEINTLFAKIDRQFSPYRGDSLISQFNATHDGAFLQDKDFELVTQKALHIAKQSEGFFDPTVGPLVARWGFGPITTGDTPDWRGITAGPKGVGKTSGALTLDLCGIAKGWALDEGSRKLHALGLEDFLFDLGGELVAFGTHPSGRDWRVAIESAAADRPSPAALRLPSGMAVATSGITAQSYMLRAMTYGHIIDPRRGAQVQGRLRSVSVISEDAATADGWATALFAAGDKFGPEMAQAMELAAVFVFADGETRHTRAMAGFLV</sequence>
<evidence type="ECO:0000256" key="12">
    <source>
        <dbReference type="SAM" id="SignalP"/>
    </source>
</evidence>
<evidence type="ECO:0000256" key="10">
    <source>
        <dbReference type="PIRNR" id="PIRNR006268"/>
    </source>
</evidence>
<dbReference type="EC" id="2.7.1.180" evidence="1 10"/>
<evidence type="ECO:0000256" key="11">
    <source>
        <dbReference type="PIRSR" id="PIRSR006268-2"/>
    </source>
</evidence>
<evidence type="ECO:0000313" key="13">
    <source>
        <dbReference type="EMBL" id="PRY83362.1"/>
    </source>
</evidence>
<comment type="catalytic activity">
    <reaction evidence="9 10">
        <text>L-threonyl-[protein] + FAD = FMN-L-threonyl-[protein] + AMP + H(+)</text>
        <dbReference type="Rhea" id="RHEA:36847"/>
        <dbReference type="Rhea" id="RHEA-COMP:11060"/>
        <dbReference type="Rhea" id="RHEA-COMP:11061"/>
        <dbReference type="ChEBI" id="CHEBI:15378"/>
        <dbReference type="ChEBI" id="CHEBI:30013"/>
        <dbReference type="ChEBI" id="CHEBI:57692"/>
        <dbReference type="ChEBI" id="CHEBI:74257"/>
        <dbReference type="ChEBI" id="CHEBI:456215"/>
        <dbReference type="EC" id="2.7.1.180"/>
    </reaction>
</comment>
<dbReference type="EMBL" id="PVTQ01000032">
    <property type="protein sequence ID" value="PRY83362.1"/>
    <property type="molecule type" value="Genomic_DNA"/>
</dbReference>
<dbReference type="PANTHER" id="PTHR30040:SF2">
    <property type="entry name" value="FAD:PROTEIN FMN TRANSFERASE"/>
    <property type="match status" value="1"/>
</dbReference>
<evidence type="ECO:0000256" key="1">
    <source>
        <dbReference type="ARBA" id="ARBA00011955"/>
    </source>
</evidence>
<evidence type="ECO:0000313" key="14">
    <source>
        <dbReference type="Proteomes" id="UP000238392"/>
    </source>
</evidence>
<keyword evidence="7 10" id="KW-0460">Magnesium</keyword>
<evidence type="ECO:0000256" key="7">
    <source>
        <dbReference type="ARBA" id="ARBA00022842"/>
    </source>
</evidence>
<keyword evidence="13" id="KW-0449">Lipoprotein</keyword>
<comment type="cofactor">
    <cofactor evidence="11">
        <name>Mg(2+)</name>
        <dbReference type="ChEBI" id="CHEBI:18420"/>
    </cofactor>
    <cofactor evidence="11">
        <name>Mn(2+)</name>
        <dbReference type="ChEBI" id="CHEBI:29035"/>
    </cofactor>
    <text evidence="11">Magnesium. Can also use manganese.</text>
</comment>
<keyword evidence="5 10" id="KW-0479">Metal-binding</keyword>
<keyword evidence="3 10" id="KW-0285">Flavoprotein</keyword>
<accession>A0A2T0W9H3</accession>
<evidence type="ECO:0000256" key="6">
    <source>
        <dbReference type="ARBA" id="ARBA00022827"/>
    </source>
</evidence>
<dbReference type="GO" id="GO:0016740">
    <property type="term" value="F:transferase activity"/>
    <property type="evidence" value="ECO:0007669"/>
    <property type="project" value="UniProtKB-UniRule"/>
</dbReference>
<dbReference type="SUPFAM" id="SSF143631">
    <property type="entry name" value="ApbE-like"/>
    <property type="match status" value="1"/>
</dbReference>
<evidence type="ECO:0000256" key="3">
    <source>
        <dbReference type="ARBA" id="ARBA00022630"/>
    </source>
</evidence>
<comment type="similarity">
    <text evidence="10">Belongs to the ApbE family.</text>
</comment>
<evidence type="ECO:0000256" key="8">
    <source>
        <dbReference type="ARBA" id="ARBA00031306"/>
    </source>
</evidence>